<accession>A0A0K2VCU7</accession>
<dbReference type="EMBL" id="HACA01030784">
    <property type="protein sequence ID" value="CDW48145.1"/>
    <property type="molecule type" value="Transcribed_RNA"/>
</dbReference>
<protein>
    <submittedName>
        <fullName evidence="1">Uncharacterized protein</fullName>
    </submittedName>
</protein>
<evidence type="ECO:0000313" key="1">
    <source>
        <dbReference type="EMBL" id="CDW48145.1"/>
    </source>
</evidence>
<organism evidence="1">
    <name type="scientific">Lepeophtheirus salmonis</name>
    <name type="common">Salmon louse</name>
    <name type="synonym">Caligus salmonis</name>
    <dbReference type="NCBI Taxonomy" id="72036"/>
    <lineage>
        <taxon>Eukaryota</taxon>
        <taxon>Metazoa</taxon>
        <taxon>Ecdysozoa</taxon>
        <taxon>Arthropoda</taxon>
        <taxon>Crustacea</taxon>
        <taxon>Multicrustacea</taxon>
        <taxon>Hexanauplia</taxon>
        <taxon>Copepoda</taxon>
        <taxon>Siphonostomatoida</taxon>
        <taxon>Caligidae</taxon>
        <taxon>Lepeophtheirus</taxon>
    </lineage>
</organism>
<sequence>ALSVVLLSRPTLDDKLQDISPLQVIHDHKQSNTKQCYEWGKINKQKEHHRTTKSN</sequence>
<reference evidence="1" key="1">
    <citation type="submission" date="2014-05" db="EMBL/GenBank/DDBJ databases">
        <authorList>
            <person name="Chronopoulou M."/>
        </authorList>
    </citation>
    <scope>NUCLEOTIDE SEQUENCE</scope>
    <source>
        <tissue evidence="1">Whole organism</tissue>
    </source>
</reference>
<proteinExistence type="predicted"/>
<name>A0A0K2VCU7_LEPSM</name>
<dbReference type="AlphaFoldDB" id="A0A0K2VCU7"/>
<feature type="non-terminal residue" evidence="1">
    <location>
        <position position="1"/>
    </location>
</feature>